<dbReference type="InterPro" id="IPR036890">
    <property type="entry name" value="HATPase_C_sf"/>
</dbReference>
<feature type="modified residue" description="4-aspartylphosphate" evidence="9">
    <location>
        <position position="649"/>
    </location>
</feature>
<evidence type="ECO:0000256" key="2">
    <source>
        <dbReference type="ARBA" id="ARBA00012438"/>
    </source>
</evidence>
<dbReference type="CDD" id="cd12914">
    <property type="entry name" value="PDC1_DGC_like"/>
    <property type="match status" value="1"/>
</dbReference>
<dbReference type="PANTHER" id="PTHR43065:SF46">
    <property type="entry name" value="C4-DICARBOXYLATE TRANSPORT SENSOR PROTEIN DCTB"/>
    <property type="match status" value="1"/>
</dbReference>
<proteinExistence type="predicted"/>
<dbReference type="CDD" id="cd00082">
    <property type="entry name" value="HisKA"/>
    <property type="match status" value="1"/>
</dbReference>
<dbReference type="InterPro" id="IPR011006">
    <property type="entry name" value="CheY-like_superfamily"/>
</dbReference>
<evidence type="ECO:0000313" key="13">
    <source>
        <dbReference type="Proteomes" id="UP000606490"/>
    </source>
</evidence>
<dbReference type="Proteomes" id="UP000606490">
    <property type="component" value="Unassembled WGS sequence"/>
</dbReference>
<dbReference type="Gene3D" id="3.30.450.20">
    <property type="entry name" value="PAS domain"/>
    <property type="match status" value="2"/>
</dbReference>
<dbReference type="PROSITE" id="PS50110">
    <property type="entry name" value="RESPONSE_REGULATORY"/>
    <property type="match status" value="1"/>
</dbReference>
<dbReference type="SUPFAM" id="SSF47384">
    <property type="entry name" value="Homodimeric domain of signal transducing histidine kinase"/>
    <property type="match status" value="1"/>
</dbReference>
<dbReference type="PANTHER" id="PTHR43065">
    <property type="entry name" value="SENSOR HISTIDINE KINASE"/>
    <property type="match status" value="1"/>
</dbReference>
<evidence type="ECO:0000256" key="1">
    <source>
        <dbReference type="ARBA" id="ARBA00000085"/>
    </source>
</evidence>
<evidence type="ECO:0000259" key="11">
    <source>
        <dbReference type="PROSITE" id="PS50110"/>
    </source>
</evidence>
<evidence type="ECO:0000256" key="5">
    <source>
        <dbReference type="ARBA" id="ARBA00022741"/>
    </source>
</evidence>
<evidence type="ECO:0000259" key="10">
    <source>
        <dbReference type="PROSITE" id="PS50109"/>
    </source>
</evidence>
<dbReference type="InterPro" id="IPR003594">
    <property type="entry name" value="HATPase_dom"/>
</dbReference>
<organism evidence="12 13">
    <name type="scientific">Belnapia mucosa</name>
    <dbReference type="NCBI Taxonomy" id="2804532"/>
    <lineage>
        <taxon>Bacteria</taxon>
        <taxon>Pseudomonadati</taxon>
        <taxon>Pseudomonadota</taxon>
        <taxon>Alphaproteobacteria</taxon>
        <taxon>Acetobacterales</taxon>
        <taxon>Roseomonadaceae</taxon>
        <taxon>Belnapia</taxon>
    </lineage>
</organism>
<dbReference type="InterPro" id="IPR001789">
    <property type="entry name" value="Sig_transdc_resp-reg_receiver"/>
</dbReference>
<name>A0ABS1VBG1_9PROT</name>
<gene>
    <name evidence="12" type="ORF">JMJ55_27135</name>
</gene>
<keyword evidence="3 9" id="KW-0597">Phosphoprotein</keyword>
<evidence type="ECO:0000256" key="9">
    <source>
        <dbReference type="PROSITE-ProRule" id="PRU00169"/>
    </source>
</evidence>
<keyword evidence="4" id="KW-0808">Transferase</keyword>
<comment type="catalytic activity">
    <reaction evidence="1">
        <text>ATP + protein L-histidine = ADP + protein N-phospho-L-histidine.</text>
        <dbReference type="EC" id="2.7.13.3"/>
    </reaction>
</comment>
<dbReference type="RefSeq" id="WP_202828744.1">
    <property type="nucleotide sequence ID" value="NZ_JAEUXJ010000024.1"/>
</dbReference>
<dbReference type="SMART" id="SM00388">
    <property type="entry name" value="HisKA"/>
    <property type="match status" value="1"/>
</dbReference>
<evidence type="ECO:0000256" key="4">
    <source>
        <dbReference type="ARBA" id="ARBA00022679"/>
    </source>
</evidence>
<dbReference type="SUPFAM" id="SSF55874">
    <property type="entry name" value="ATPase domain of HSP90 chaperone/DNA topoisomerase II/histidine kinase"/>
    <property type="match status" value="1"/>
</dbReference>
<comment type="caution">
    <text evidence="12">The sequence shown here is derived from an EMBL/GenBank/DDBJ whole genome shotgun (WGS) entry which is preliminary data.</text>
</comment>
<dbReference type="Gene3D" id="3.30.565.10">
    <property type="entry name" value="Histidine kinase-like ATPase, C-terminal domain"/>
    <property type="match status" value="1"/>
</dbReference>
<dbReference type="Pfam" id="PF00072">
    <property type="entry name" value="Response_reg"/>
    <property type="match status" value="1"/>
</dbReference>
<dbReference type="PRINTS" id="PR00344">
    <property type="entry name" value="BCTRLSENSOR"/>
</dbReference>
<evidence type="ECO:0000256" key="7">
    <source>
        <dbReference type="ARBA" id="ARBA00022840"/>
    </source>
</evidence>
<dbReference type="CDD" id="cd12915">
    <property type="entry name" value="PDC2_DGC_like"/>
    <property type="match status" value="1"/>
</dbReference>
<evidence type="ECO:0000256" key="6">
    <source>
        <dbReference type="ARBA" id="ARBA00022777"/>
    </source>
</evidence>
<dbReference type="InterPro" id="IPR004358">
    <property type="entry name" value="Sig_transdc_His_kin-like_C"/>
</dbReference>
<feature type="domain" description="Histidine kinase" evidence="10">
    <location>
        <begin position="350"/>
        <end position="575"/>
    </location>
</feature>
<keyword evidence="6" id="KW-0418">Kinase</keyword>
<dbReference type="EC" id="2.7.13.3" evidence="2"/>
<reference evidence="12 13" key="1">
    <citation type="submission" date="2021-01" db="EMBL/GenBank/DDBJ databases">
        <title>Belnapia mucosa sp. nov. and Belnapia arida sp. nov., isolated from the Tabernas Desert (Almeria, Spain).</title>
        <authorList>
            <person name="Molina-Menor E."/>
            <person name="Vidal-Verdu A."/>
            <person name="Calonge A."/>
            <person name="Satari L."/>
            <person name="Pereto Magraner J."/>
            <person name="Porcar Miralles M."/>
        </authorList>
    </citation>
    <scope>NUCLEOTIDE SEQUENCE [LARGE SCALE GENOMIC DNA]</scope>
    <source>
        <strain evidence="12 13">T6</strain>
    </source>
</reference>
<evidence type="ECO:0000256" key="8">
    <source>
        <dbReference type="ARBA" id="ARBA00023012"/>
    </source>
</evidence>
<dbReference type="InterPro" id="IPR003661">
    <property type="entry name" value="HisK_dim/P_dom"/>
</dbReference>
<dbReference type="Pfam" id="PF02518">
    <property type="entry name" value="HATPase_c"/>
    <property type="match status" value="1"/>
</dbReference>
<dbReference type="SMART" id="SM00387">
    <property type="entry name" value="HATPase_c"/>
    <property type="match status" value="1"/>
</dbReference>
<dbReference type="InterPro" id="IPR036097">
    <property type="entry name" value="HisK_dim/P_sf"/>
</dbReference>
<keyword evidence="5" id="KW-0547">Nucleotide-binding</keyword>
<dbReference type="Pfam" id="PF00512">
    <property type="entry name" value="HisKA"/>
    <property type="match status" value="1"/>
</dbReference>
<accession>A0ABS1VBG1</accession>
<dbReference type="EMBL" id="JAEUXJ010000024">
    <property type="protein sequence ID" value="MBL6459009.1"/>
    <property type="molecule type" value="Genomic_DNA"/>
</dbReference>
<dbReference type="InterPro" id="IPR005467">
    <property type="entry name" value="His_kinase_dom"/>
</dbReference>
<dbReference type="SUPFAM" id="SSF52172">
    <property type="entry name" value="CheY-like"/>
    <property type="match status" value="1"/>
</dbReference>
<dbReference type="Gene3D" id="1.10.287.130">
    <property type="match status" value="1"/>
</dbReference>
<dbReference type="PROSITE" id="PS50109">
    <property type="entry name" value="HIS_KIN"/>
    <property type="match status" value="1"/>
</dbReference>
<protein>
    <recommendedName>
        <fullName evidence="2">histidine kinase</fullName>
        <ecNumber evidence="2">2.7.13.3</ecNumber>
    </recommendedName>
</protein>
<dbReference type="Gene3D" id="3.40.50.2300">
    <property type="match status" value="1"/>
</dbReference>
<evidence type="ECO:0000256" key="3">
    <source>
        <dbReference type="ARBA" id="ARBA00022553"/>
    </source>
</evidence>
<feature type="domain" description="Response regulatory" evidence="11">
    <location>
        <begin position="599"/>
        <end position="712"/>
    </location>
</feature>
<evidence type="ECO:0000313" key="12">
    <source>
        <dbReference type="EMBL" id="MBL6459009.1"/>
    </source>
</evidence>
<sequence>MPLSLRCMLLASLVVPLAFLAGAAWYDHHRLHSEAYADVVRLSAVAKEHALKVVETNALVLDRMEDRIRGLSWEQVQAEAEDIQRWMRSLDESIAQITSLHLVRPDGRLAVLSIAWPTPPISLAERPYFRQIEAGETGLVFGEPLRSRLTGIVTFAVARRRETADGQFAGALVGSILPGYFQAQWHAMDPEGKASFELMRTDGQLLVVHPSGGQDLFDPPDAATVPDAVRHPSNVGPVIEHFGERKEWLTAFRQVGEHPLVVSVTLSMDRVWAEWMQNTALSATICLAAALALGFSTLLAIRRWRSEQVILQQLSENRDELRSEIARRETAEAGLLQSQRLEALGRLTGGVAHDFNNLLTAILGTMHLLERHIGFGADERVRKYLAMTRDAVQRGARLNSSLLAFARRQKLHTASIDANELVQGFTPLIQRALGEAVTLEVVLDPELPPCRADASQLESALLNLAINARDALPRGGTVTLTTRPAQLDAALLAGNTDAQPGPYIALSLRDDGTGMASEVRERAFEPFFTTKPQGKGTGLGLSQVFGFVRQLGGHIAIDSTLGEGTVVTLYLPESSERPAPPPAPPEPIPEGIAAVARATILVVEDDERVREVAAETLRDSGFRVIAAGDGLEALNLLRRGEHFDVLFSDIVMPGGMSGIELAQIARRLRPQLPVLLATGYAATAAGAGEHGFEVLAKPYDQYELARRIAELASERQRVA</sequence>
<keyword evidence="13" id="KW-1185">Reference proteome</keyword>
<dbReference type="SMART" id="SM00448">
    <property type="entry name" value="REC"/>
    <property type="match status" value="1"/>
</dbReference>
<keyword evidence="7" id="KW-0067">ATP-binding</keyword>
<keyword evidence="8" id="KW-0902">Two-component regulatory system</keyword>